<dbReference type="Pfam" id="PF00041">
    <property type="entry name" value="fn3"/>
    <property type="match status" value="1"/>
</dbReference>
<dbReference type="Proteomes" id="UP000606653">
    <property type="component" value="Unassembled WGS sequence"/>
</dbReference>
<sequence>MKKGLSSILAFCMSASLLTTVGTPSTVSAEVSKPSSLSNTQSVPYEEIPSVTANVYYGDFVWGKWIFDWNEASAGTLKDGMVREVGSNTPLSTGQVYTHGDIVMIGLDEEVTFQKIELKADSSGRIPYRFRLEYSSSPLTSPPGIPNPVTTVGEYTGHDAAGDTLTVELEKPITARSIWLQALTNGEDQEPGAAEWSVSNIHFYKESFDTVPAAPTELTATQNEERSLTFKWSIPNHNYTQFDVYRSAEPEGPYTRIGSTTSLQYTDSGLEPETTYYYKLRTVNSLGESEFSEVLTMRTKMNIAFLRLSETQEGISLSWSDTADAAEYEIYRASGKYSEYLLHARSDVPAFTDSVEGDKYRYYYKVRFIKENGEPSDLSDDVSLEETRFGDTMTFFSPTDDPVVINAITAETAAKMKPMATAEFSSDRYAFLFKPGDYVIDPIDVGYYTSVYGLGSTPLETTIPEIRVTASEYNSLTNFWRSVENIGIDTGDPNHEVMWAASQAAPARRLYVNGKLQFDDNQKYASGGFLADSLVTGQTGSYSQQQYFLRNNVFTGGWYGGVWNMMFLGVDNAPPETANWDQASYASYTVEPTTPIVREKPFLYHDDRSGEYAVFVPAIQEKRVGVSWSEHGPGKGTSISIDNFHVAKASVDTAASLNAALSEGKHLLFTPGVYELDAPLKVDRANTVVLGIGLSTLVPTNGNDAIQIADVGGVTIAGILIDAGEAGSQHLLQVGPEGSSADHRNNPTLLSDVYARIGGAVEGKAEVSVEINSSSVIGDHFWLWRADHGMSANRTGWDKNTAKNGVIVNGDDVTIYGLFVEHYQEYQTLWNGENGSTYFYQSEIPYDPPYQSDYMSHDGTVKGYASYKVADHVKSHYATALGIYDVFIHTQEWVEVENAMEVSDGTTVKHAAIVSLGANGGTNHIINGLGEGVKGGQAQKSGIKAYPVERSPDTTSAAYNMETGILSLIGKDYESSEVKWNKMILHGQKSAVALHSSMIENADVRNDQITVKLTDKANKRIASRFQYQKTKKENRLTLSNDYVKGGKKKIISLEVTGEPSKNHKFENANL</sequence>
<name>A0ABQ2L5C7_9BACL</name>
<dbReference type="SUPFAM" id="SSF49265">
    <property type="entry name" value="Fibronectin type III"/>
    <property type="match status" value="1"/>
</dbReference>
<evidence type="ECO:0000313" key="2">
    <source>
        <dbReference type="EMBL" id="GGO01092.1"/>
    </source>
</evidence>
<dbReference type="InterPro" id="IPR036116">
    <property type="entry name" value="FN3_sf"/>
</dbReference>
<dbReference type="InterPro" id="IPR050617">
    <property type="entry name" value="E3_ligase_FN3/SPRY"/>
</dbReference>
<dbReference type="Gene3D" id="2.160.20.10">
    <property type="entry name" value="Single-stranded right-handed beta-helix, Pectin lyase-like"/>
    <property type="match status" value="1"/>
</dbReference>
<organism evidence="2 3">
    <name type="scientific">Saccharibacillus kuerlensis</name>
    <dbReference type="NCBI Taxonomy" id="459527"/>
    <lineage>
        <taxon>Bacteria</taxon>
        <taxon>Bacillati</taxon>
        <taxon>Bacillota</taxon>
        <taxon>Bacilli</taxon>
        <taxon>Bacillales</taxon>
        <taxon>Paenibacillaceae</taxon>
        <taxon>Saccharibacillus</taxon>
    </lineage>
</organism>
<accession>A0ABQ2L5C7</accession>
<keyword evidence="3" id="KW-1185">Reference proteome</keyword>
<evidence type="ECO:0000259" key="1">
    <source>
        <dbReference type="PROSITE" id="PS50853"/>
    </source>
</evidence>
<dbReference type="Gene3D" id="2.60.40.10">
    <property type="entry name" value="Immunoglobulins"/>
    <property type="match status" value="2"/>
</dbReference>
<dbReference type="InterPro" id="IPR059186">
    <property type="entry name" value="SACTE_4363"/>
</dbReference>
<dbReference type="RefSeq" id="WP_194468895.1">
    <property type="nucleotide sequence ID" value="NZ_BMLN01000006.1"/>
</dbReference>
<dbReference type="SUPFAM" id="SSF51126">
    <property type="entry name" value="Pectin lyase-like"/>
    <property type="match status" value="1"/>
</dbReference>
<evidence type="ECO:0000313" key="3">
    <source>
        <dbReference type="Proteomes" id="UP000606653"/>
    </source>
</evidence>
<dbReference type="CDD" id="cd00063">
    <property type="entry name" value="FN3"/>
    <property type="match status" value="1"/>
</dbReference>
<dbReference type="InterPro" id="IPR011050">
    <property type="entry name" value="Pectin_lyase_fold/virulence"/>
</dbReference>
<dbReference type="InterPro" id="IPR013783">
    <property type="entry name" value="Ig-like_fold"/>
</dbReference>
<comment type="caution">
    <text evidence="2">The sequence shown here is derived from an EMBL/GenBank/DDBJ whole genome shotgun (WGS) entry which is preliminary data.</text>
</comment>
<dbReference type="PANTHER" id="PTHR24099">
    <property type="entry name" value="E3 UBIQUITIN-PROTEIN LIGASE TRIM36-RELATED"/>
    <property type="match status" value="1"/>
</dbReference>
<proteinExistence type="predicted"/>
<gene>
    <name evidence="2" type="ORF">GCM10010969_23010</name>
</gene>
<dbReference type="PROSITE" id="PS50853">
    <property type="entry name" value="FN3"/>
    <property type="match status" value="1"/>
</dbReference>
<dbReference type="SMART" id="SM00060">
    <property type="entry name" value="FN3"/>
    <property type="match status" value="1"/>
</dbReference>
<dbReference type="EMBL" id="BMLN01000006">
    <property type="protein sequence ID" value="GGO01092.1"/>
    <property type="molecule type" value="Genomic_DNA"/>
</dbReference>
<reference evidence="3" key="1">
    <citation type="journal article" date="2019" name="Int. J. Syst. Evol. Microbiol.">
        <title>The Global Catalogue of Microorganisms (GCM) 10K type strain sequencing project: providing services to taxonomists for standard genome sequencing and annotation.</title>
        <authorList>
            <consortium name="The Broad Institute Genomics Platform"/>
            <consortium name="The Broad Institute Genome Sequencing Center for Infectious Disease"/>
            <person name="Wu L."/>
            <person name="Ma J."/>
        </authorList>
    </citation>
    <scope>NUCLEOTIDE SEQUENCE [LARGE SCALE GENOMIC DNA]</scope>
    <source>
        <strain evidence="3">CGMCC 1.6964</strain>
    </source>
</reference>
<dbReference type="PANTHER" id="PTHR24099:SF16">
    <property type="entry name" value="E3 UBIQUITIN-PROTEIN LIGASE MIDLINE-1-LIKE ISOFORM X1"/>
    <property type="match status" value="1"/>
</dbReference>
<dbReference type="InterPro" id="IPR003961">
    <property type="entry name" value="FN3_dom"/>
</dbReference>
<protein>
    <recommendedName>
        <fullName evidence="1">Fibronectin type-III domain-containing protein</fullName>
    </recommendedName>
</protein>
<feature type="domain" description="Fibronectin type-III" evidence="1">
    <location>
        <begin position="214"/>
        <end position="302"/>
    </location>
</feature>
<dbReference type="InterPro" id="IPR012334">
    <property type="entry name" value="Pectin_lyas_fold"/>
</dbReference>
<dbReference type="CDD" id="cd23669">
    <property type="entry name" value="GH55_SacteLam55A-like"/>
    <property type="match status" value="1"/>
</dbReference>